<evidence type="ECO:0000313" key="1">
    <source>
        <dbReference type="EMBL" id="GIJ64040.1"/>
    </source>
</evidence>
<dbReference type="EMBL" id="BOPG01000106">
    <property type="protein sequence ID" value="GIJ64040.1"/>
    <property type="molecule type" value="Genomic_DNA"/>
</dbReference>
<reference evidence="1" key="1">
    <citation type="submission" date="2021-01" db="EMBL/GenBank/DDBJ databases">
        <title>Whole genome shotgun sequence of Virgisporangium aurantiacum NBRC 16421.</title>
        <authorList>
            <person name="Komaki H."/>
            <person name="Tamura T."/>
        </authorList>
    </citation>
    <scope>NUCLEOTIDE SEQUENCE</scope>
    <source>
        <strain evidence="1">NBRC 16421</strain>
    </source>
</reference>
<accession>A0A8J3ZMC0</accession>
<comment type="caution">
    <text evidence="1">The sequence shown here is derived from an EMBL/GenBank/DDBJ whole genome shotgun (WGS) entry which is preliminary data.</text>
</comment>
<dbReference type="Proteomes" id="UP000612585">
    <property type="component" value="Unassembled WGS sequence"/>
</dbReference>
<dbReference type="RefSeq" id="WP_204011849.1">
    <property type="nucleotide sequence ID" value="NZ_BOPG01000106.1"/>
</dbReference>
<keyword evidence="2" id="KW-1185">Reference proteome</keyword>
<sequence length="224" mass="22560">MAGIVLAVAVSGCGAQPDTVARPVSLVASSTAASPAPPSASPSASVDKAALQARAKAAAIAAKGLSPLGVSVTPKQDTAVAYDVTGACGKRVDADRLDVHAAHNRTWSAQGWWISNTAYAYAATPGTDVVAQVKAAVESCRAYTGSDGQYTLHDAVALPAFAGIDATYAFCQTTKRPDNTFVSCVALVAKGTVVSSVWTVHGTSRPDNASGVKQVAAVAADTLT</sequence>
<evidence type="ECO:0000313" key="2">
    <source>
        <dbReference type="Proteomes" id="UP000612585"/>
    </source>
</evidence>
<organism evidence="1 2">
    <name type="scientific">Virgisporangium aurantiacum</name>
    <dbReference type="NCBI Taxonomy" id="175570"/>
    <lineage>
        <taxon>Bacteria</taxon>
        <taxon>Bacillati</taxon>
        <taxon>Actinomycetota</taxon>
        <taxon>Actinomycetes</taxon>
        <taxon>Micromonosporales</taxon>
        <taxon>Micromonosporaceae</taxon>
        <taxon>Virgisporangium</taxon>
    </lineage>
</organism>
<name>A0A8J3ZMC0_9ACTN</name>
<proteinExistence type="predicted"/>
<evidence type="ECO:0008006" key="3">
    <source>
        <dbReference type="Google" id="ProtNLM"/>
    </source>
</evidence>
<dbReference type="AlphaFoldDB" id="A0A8J3ZMC0"/>
<protein>
    <recommendedName>
        <fullName evidence="3">PknH-like extracellular domain-containing protein</fullName>
    </recommendedName>
</protein>
<gene>
    <name evidence="1" type="ORF">Vau01_115560</name>
</gene>